<name>A0A1Y2E6R3_9PEZI</name>
<gene>
    <name evidence="1" type="ORF">BCR38DRAFT_407220</name>
</gene>
<evidence type="ECO:0000313" key="2">
    <source>
        <dbReference type="Proteomes" id="UP000193689"/>
    </source>
</evidence>
<protein>
    <submittedName>
        <fullName evidence="1">Uncharacterized protein</fullName>
    </submittedName>
</protein>
<dbReference type="EMBL" id="MCFJ01000004">
    <property type="protein sequence ID" value="ORY67222.1"/>
    <property type="molecule type" value="Genomic_DNA"/>
</dbReference>
<dbReference type="STRING" id="1141098.A0A1Y2E6R3"/>
<keyword evidence="2" id="KW-1185">Reference proteome</keyword>
<dbReference type="GO" id="GO:0006420">
    <property type="term" value="P:arginyl-tRNA aminoacylation"/>
    <property type="evidence" value="ECO:0007669"/>
    <property type="project" value="InterPro"/>
</dbReference>
<organism evidence="1 2">
    <name type="scientific">Pseudomassariella vexata</name>
    <dbReference type="NCBI Taxonomy" id="1141098"/>
    <lineage>
        <taxon>Eukaryota</taxon>
        <taxon>Fungi</taxon>
        <taxon>Dikarya</taxon>
        <taxon>Ascomycota</taxon>
        <taxon>Pezizomycotina</taxon>
        <taxon>Sordariomycetes</taxon>
        <taxon>Xylariomycetidae</taxon>
        <taxon>Amphisphaeriales</taxon>
        <taxon>Pseudomassariaceae</taxon>
        <taxon>Pseudomassariella</taxon>
    </lineage>
</organism>
<sequence>MLICGAMLPNLNISRVAASQPNIWDMTHPSPRFQLQSGRVVEIGQMTHDACLSYRYALKLLLSLKQRSGPFIFPACRVSCLDKHGVEEPLSVYESVYALRRPIDVHRSYLAATAPSLLLLDCDPKLTYEAIQSAITKDNGDLALILPKLELKVDKPKQIAFESLKKGLD</sequence>
<accession>A0A1Y2E6R3</accession>
<comment type="caution">
    <text evidence="1">The sequence shown here is derived from an EMBL/GenBank/DDBJ whole genome shotgun (WGS) entry which is preliminary data.</text>
</comment>
<dbReference type="RefSeq" id="XP_040717846.1">
    <property type="nucleotide sequence ID" value="XM_040858144.1"/>
</dbReference>
<dbReference type="InParanoid" id="A0A1Y2E6R3"/>
<dbReference type="GO" id="GO:0004814">
    <property type="term" value="F:arginine-tRNA ligase activity"/>
    <property type="evidence" value="ECO:0007669"/>
    <property type="project" value="InterPro"/>
</dbReference>
<dbReference type="InterPro" id="IPR036695">
    <property type="entry name" value="Arg-tRNA-synth_N_sf"/>
</dbReference>
<reference evidence="1 2" key="1">
    <citation type="submission" date="2016-07" db="EMBL/GenBank/DDBJ databases">
        <title>Pervasive Adenine N6-methylation of Active Genes in Fungi.</title>
        <authorList>
            <consortium name="DOE Joint Genome Institute"/>
            <person name="Mondo S.J."/>
            <person name="Dannebaum R.O."/>
            <person name="Kuo R.C."/>
            <person name="Labutti K."/>
            <person name="Haridas S."/>
            <person name="Kuo A."/>
            <person name="Salamov A."/>
            <person name="Ahrendt S.R."/>
            <person name="Lipzen A."/>
            <person name="Sullivan W."/>
            <person name="Andreopoulos W.B."/>
            <person name="Clum A."/>
            <person name="Lindquist E."/>
            <person name="Daum C."/>
            <person name="Ramamoorthy G.K."/>
            <person name="Gryganskyi A."/>
            <person name="Culley D."/>
            <person name="Magnuson J.K."/>
            <person name="James T.Y."/>
            <person name="O'Malley M.A."/>
            <person name="Stajich J.E."/>
            <person name="Spatafora J.W."/>
            <person name="Visel A."/>
            <person name="Grigoriev I.V."/>
        </authorList>
    </citation>
    <scope>NUCLEOTIDE SEQUENCE [LARGE SCALE GENOMIC DNA]</scope>
    <source>
        <strain evidence="1 2">CBS 129021</strain>
    </source>
</reference>
<evidence type="ECO:0000313" key="1">
    <source>
        <dbReference type="EMBL" id="ORY67222.1"/>
    </source>
</evidence>
<dbReference type="Gene3D" id="3.30.1360.70">
    <property type="entry name" value="Arginyl tRNA synthetase N-terminal domain"/>
    <property type="match status" value="1"/>
</dbReference>
<dbReference type="Proteomes" id="UP000193689">
    <property type="component" value="Unassembled WGS sequence"/>
</dbReference>
<proteinExistence type="predicted"/>
<dbReference type="GO" id="GO:0005737">
    <property type="term" value="C:cytoplasm"/>
    <property type="evidence" value="ECO:0007669"/>
    <property type="project" value="InterPro"/>
</dbReference>
<dbReference type="GeneID" id="63774356"/>
<dbReference type="AlphaFoldDB" id="A0A1Y2E6R3"/>
<dbReference type="GO" id="GO:0005524">
    <property type="term" value="F:ATP binding"/>
    <property type="evidence" value="ECO:0007669"/>
    <property type="project" value="InterPro"/>
</dbReference>